<reference evidence="1" key="1">
    <citation type="submission" date="2023-08" db="EMBL/GenBank/DDBJ databases">
        <authorList>
            <person name="Page C.A."/>
            <person name="Perez-Diaz I.M."/>
        </authorList>
    </citation>
    <scope>NUCLEOTIDE SEQUENCE</scope>
    <source>
        <strain evidence="1">3.8.38</strain>
    </source>
</reference>
<organism evidence="1 2">
    <name type="scientific">Levilactobacillus namurensis</name>
    <dbReference type="NCBI Taxonomy" id="380393"/>
    <lineage>
        <taxon>Bacteria</taxon>
        <taxon>Bacillati</taxon>
        <taxon>Bacillota</taxon>
        <taxon>Bacilli</taxon>
        <taxon>Lactobacillales</taxon>
        <taxon>Lactobacillaceae</taxon>
        <taxon>Levilactobacillus</taxon>
    </lineage>
</organism>
<dbReference type="AlphaFoldDB" id="A0AAW8WA10"/>
<dbReference type="EMBL" id="JAVLAM010000002">
    <property type="protein sequence ID" value="MDT7015161.1"/>
    <property type="molecule type" value="Genomic_DNA"/>
</dbReference>
<sequence>MTVKARKQGNSLMITVPADFKVKENAEYQPVMDSNGILSFIPTHKNIFEQNPDYDFQAALKEMNLADNGEMVGKENVWE</sequence>
<proteinExistence type="predicted"/>
<evidence type="ECO:0000313" key="2">
    <source>
        <dbReference type="Proteomes" id="UP001254075"/>
    </source>
</evidence>
<evidence type="ECO:0000313" key="1">
    <source>
        <dbReference type="EMBL" id="MDT7015161.1"/>
    </source>
</evidence>
<dbReference type="NCBIfam" id="NF047400">
    <property type="entry name" value="MazE_PemI_antitoxin"/>
    <property type="match status" value="1"/>
</dbReference>
<dbReference type="Proteomes" id="UP001254075">
    <property type="component" value="Unassembled WGS sequence"/>
</dbReference>
<protein>
    <submittedName>
        <fullName evidence="1">AbrB family transcriptional regulator</fullName>
    </submittedName>
</protein>
<accession>A0AAW8WA10</accession>
<comment type="caution">
    <text evidence="1">The sequence shown here is derived from an EMBL/GenBank/DDBJ whole genome shotgun (WGS) entry which is preliminary data.</text>
</comment>
<name>A0AAW8WA10_9LACO</name>
<dbReference type="RefSeq" id="WP_042253551.1">
    <property type="nucleotide sequence ID" value="NZ_JAVLAL010000002.1"/>
</dbReference>
<gene>
    <name evidence="1" type="ORF">RI532_12280</name>
</gene>